<reference evidence="2" key="1">
    <citation type="submission" date="2022-11" db="UniProtKB">
        <authorList>
            <consortium name="WormBaseParasite"/>
        </authorList>
    </citation>
    <scope>IDENTIFICATION</scope>
</reference>
<sequence length="348" mass="39299">MSNYRQQLHNAYTTNDPPPSMEEEKRLRELLSQIPALPLRLNLNVGINDGTTPFIVTIQDKVMARSLFISSVDRRRYFKLGCEISEYLGPTTLYPARFIGKFESSEIRVVSKPPKKQNVRAADSSYICLKSGMQVALFNRARSQGISTRYLHVEEPNFIASLDHWSSFYIYAVNTDENSYSDNTFISRQGVIYYNHVVRLVDVLTGISSPNLILRRVEKNLIQVAPEQMNEPVAMLQRVAFQFCDTASTYFGLSGTSIVQFQVPVLSHQAHESRDCVSWSITNCELIEFKFFEVMGPTSQPVSPIPFIKTAQLEGVQEHNAIIEFSGTNLGPHLSVYFGLFSSTVISA</sequence>
<name>A0AC35GJD8_9BILA</name>
<organism evidence="1 2">
    <name type="scientific">Panagrolaimus sp. PS1159</name>
    <dbReference type="NCBI Taxonomy" id="55785"/>
    <lineage>
        <taxon>Eukaryota</taxon>
        <taxon>Metazoa</taxon>
        <taxon>Ecdysozoa</taxon>
        <taxon>Nematoda</taxon>
        <taxon>Chromadorea</taxon>
        <taxon>Rhabditida</taxon>
        <taxon>Tylenchina</taxon>
        <taxon>Panagrolaimomorpha</taxon>
        <taxon>Panagrolaimoidea</taxon>
        <taxon>Panagrolaimidae</taxon>
        <taxon>Panagrolaimus</taxon>
    </lineage>
</organism>
<dbReference type="Proteomes" id="UP000887580">
    <property type="component" value="Unplaced"/>
</dbReference>
<dbReference type="WBParaSite" id="PS1159_v2.g5687.t1">
    <property type="protein sequence ID" value="PS1159_v2.g5687.t1"/>
    <property type="gene ID" value="PS1159_v2.g5687"/>
</dbReference>
<protein>
    <submittedName>
        <fullName evidence="2">Uncharacterized protein</fullName>
    </submittedName>
</protein>
<accession>A0AC35GJD8</accession>
<evidence type="ECO:0000313" key="2">
    <source>
        <dbReference type="WBParaSite" id="PS1159_v2.g5687.t1"/>
    </source>
</evidence>
<proteinExistence type="predicted"/>
<evidence type="ECO:0000313" key="1">
    <source>
        <dbReference type="Proteomes" id="UP000887580"/>
    </source>
</evidence>